<protein>
    <submittedName>
        <fullName evidence="1">Uncharacterized protein</fullName>
    </submittedName>
</protein>
<organism evidence="1">
    <name type="scientific">Enterococcus avium</name>
    <name type="common">Streptococcus avium</name>
    <dbReference type="NCBI Taxonomy" id="33945"/>
    <lineage>
        <taxon>Bacteria</taxon>
        <taxon>Bacillati</taxon>
        <taxon>Bacillota</taxon>
        <taxon>Bacilli</taxon>
        <taxon>Lactobacillales</taxon>
        <taxon>Enterococcaceae</taxon>
        <taxon>Enterococcus</taxon>
    </lineage>
</organism>
<proteinExistence type="predicted"/>
<dbReference type="EMBL" id="KX976485">
    <property type="protein sequence ID" value="APB62545.1"/>
    <property type="molecule type" value="Genomic_DNA"/>
</dbReference>
<dbReference type="AlphaFoldDB" id="A0A286KCA2"/>
<accession>A0A286KCA2</accession>
<name>A0A286KCA2_ENTAV</name>
<gene>
    <name evidence="1" type="ORF">pEA19081_p49</name>
</gene>
<evidence type="ECO:0000313" key="1">
    <source>
        <dbReference type="EMBL" id="APB62545.1"/>
    </source>
</evidence>
<sequence length="132" mass="15149">MADPYIKVYCSEETKKLFDDFYEKNKGSLGTKANMFRVMVSNLPLLASQSNIKLNDPESNELKEGMSELQLMIANEVMEKLNKIDKMVEAMFINGEINDTEAKIIESKESINQENNSEYKEGMFFTSNRLGR</sequence>
<dbReference type="RefSeq" id="WP_010724521.1">
    <property type="nucleotide sequence ID" value="NZ_KX976485.1"/>
</dbReference>
<geneLocation type="plasmid" evidence="1">
    <name>pEA19081</name>
</geneLocation>
<reference evidence="1" key="1">
    <citation type="journal article" date="2017" name="Front. Microbiol.">
        <title>Identification of Novel Conjugative Plasmids with Multiple Copies of fosB that Confer High-Level Fosfomycin Resistance to Vancomycin-Resistant Enterococci.</title>
        <authorList>
            <person name="Sun L."/>
            <person name="Zhang P."/>
            <person name="Qu T."/>
            <person name="Chen Y."/>
            <person name="Hua X."/>
            <person name="Shi K."/>
            <person name="Yu Y."/>
        </authorList>
    </citation>
    <scope>NUCLEOTIDE SEQUENCE</scope>
    <source>
        <strain evidence="1">19081</strain>
        <plasmid evidence="1">pEA19081</plasmid>
    </source>
</reference>
<keyword evidence="1" id="KW-0614">Plasmid</keyword>